<protein>
    <submittedName>
        <fullName evidence="1">Uncharacterized protein</fullName>
    </submittedName>
</protein>
<dbReference type="EMBL" id="NBNE01000186">
    <property type="protein sequence ID" value="OWZ21821.1"/>
    <property type="molecule type" value="Genomic_DNA"/>
</dbReference>
<comment type="caution">
    <text evidence="1">The sequence shown here is derived from an EMBL/GenBank/DDBJ whole genome shotgun (WGS) entry which is preliminary data.</text>
</comment>
<dbReference type="AlphaFoldDB" id="A0A225WW05"/>
<keyword evidence="2" id="KW-1185">Reference proteome</keyword>
<organism evidence="1 2">
    <name type="scientific">Phytophthora megakarya</name>
    <dbReference type="NCBI Taxonomy" id="4795"/>
    <lineage>
        <taxon>Eukaryota</taxon>
        <taxon>Sar</taxon>
        <taxon>Stramenopiles</taxon>
        <taxon>Oomycota</taxon>
        <taxon>Peronosporomycetes</taxon>
        <taxon>Peronosporales</taxon>
        <taxon>Peronosporaceae</taxon>
        <taxon>Phytophthora</taxon>
    </lineage>
</organism>
<accession>A0A225WW05</accession>
<dbReference type="OrthoDB" id="2423701at2759"/>
<evidence type="ECO:0000313" key="1">
    <source>
        <dbReference type="EMBL" id="OWZ21821.1"/>
    </source>
</evidence>
<proteinExistence type="predicted"/>
<evidence type="ECO:0000313" key="2">
    <source>
        <dbReference type="Proteomes" id="UP000198211"/>
    </source>
</evidence>
<sequence length="146" mass="16885">MWSIWPNMPEEGPPRLLQYAMGKVGEYQGTREGLIKRFRDARVRRTLRDKLVEIAAYGLVDPELSPFEKQHALASRSLKATDYCVRQDMSEVIRVEQPQEMIPWRDVPKDLETWKKFGNEFFTGLNMVNKGQGALTCYKSDATSEN</sequence>
<name>A0A225WW05_9STRA</name>
<gene>
    <name evidence="1" type="ORF">PHMEG_0003573</name>
</gene>
<dbReference type="Proteomes" id="UP000198211">
    <property type="component" value="Unassembled WGS sequence"/>
</dbReference>
<reference evidence="2" key="1">
    <citation type="submission" date="2017-03" db="EMBL/GenBank/DDBJ databases">
        <title>Phytopthora megakarya and P. palmivora, two closely related causual agents of cacao black pod achieved similar genome size and gene model numbers by different mechanisms.</title>
        <authorList>
            <person name="Ali S."/>
            <person name="Shao J."/>
            <person name="Larry D.J."/>
            <person name="Kronmiller B."/>
            <person name="Shen D."/>
            <person name="Strem M.D."/>
            <person name="Melnick R.L."/>
            <person name="Guiltinan M.J."/>
            <person name="Tyler B.M."/>
            <person name="Meinhardt L.W."/>
            <person name="Bailey B.A."/>
        </authorList>
    </citation>
    <scope>NUCLEOTIDE SEQUENCE [LARGE SCALE GENOMIC DNA]</scope>
    <source>
        <strain evidence="2">zdho120</strain>
    </source>
</reference>